<dbReference type="VEuPathDB" id="FungiDB:BDBG_17882"/>
<dbReference type="RefSeq" id="XP_031581049.1">
    <property type="nucleotide sequence ID" value="XM_031725507.1"/>
</dbReference>
<dbReference type="OrthoDB" id="4965730at2759"/>
<keyword evidence="2" id="KW-1185">Reference proteome</keyword>
<dbReference type="Proteomes" id="UP000002038">
    <property type="component" value="Unassembled WGS sequence"/>
</dbReference>
<dbReference type="EMBL" id="GG657476">
    <property type="protein sequence ID" value="OAT13686.1"/>
    <property type="molecule type" value="Genomic_DNA"/>
</dbReference>
<organism evidence="1 2">
    <name type="scientific">Blastomyces gilchristii (strain SLH14081)</name>
    <name type="common">Blastomyces dermatitidis</name>
    <dbReference type="NCBI Taxonomy" id="559298"/>
    <lineage>
        <taxon>Eukaryota</taxon>
        <taxon>Fungi</taxon>
        <taxon>Dikarya</taxon>
        <taxon>Ascomycota</taxon>
        <taxon>Pezizomycotina</taxon>
        <taxon>Eurotiomycetes</taxon>
        <taxon>Eurotiomycetidae</taxon>
        <taxon>Onygenales</taxon>
        <taxon>Ajellomycetaceae</taxon>
        <taxon>Blastomyces</taxon>
    </lineage>
</organism>
<protein>
    <submittedName>
        <fullName evidence="1">Uncharacterized protein</fullName>
    </submittedName>
</protein>
<reference evidence="2" key="1">
    <citation type="journal article" date="2015" name="PLoS Genet.">
        <title>The dynamic genome and transcriptome of the human fungal pathogen Blastomyces and close relative Emmonsia.</title>
        <authorList>
            <person name="Munoz J.F."/>
            <person name="Gauthier G.M."/>
            <person name="Desjardins C.A."/>
            <person name="Gallo J.E."/>
            <person name="Holder J."/>
            <person name="Sullivan T.D."/>
            <person name="Marty A.J."/>
            <person name="Carmen J.C."/>
            <person name="Chen Z."/>
            <person name="Ding L."/>
            <person name="Gujja S."/>
            <person name="Magrini V."/>
            <person name="Misas E."/>
            <person name="Mitreva M."/>
            <person name="Priest M."/>
            <person name="Saif S."/>
            <person name="Whiston E.A."/>
            <person name="Young S."/>
            <person name="Zeng Q."/>
            <person name="Goldman W.E."/>
            <person name="Mardis E.R."/>
            <person name="Taylor J.W."/>
            <person name="McEwen J.G."/>
            <person name="Clay O.K."/>
            <person name="Klein B.S."/>
            <person name="Cuomo C.A."/>
        </authorList>
    </citation>
    <scope>NUCLEOTIDE SEQUENCE [LARGE SCALE GENOMIC DNA]</scope>
    <source>
        <strain evidence="2">SLH14081</strain>
    </source>
</reference>
<gene>
    <name evidence="1" type="ORF">BDBG_17882</name>
</gene>
<evidence type="ECO:0000313" key="2">
    <source>
        <dbReference type="Proteomes" id="UP000002038"/>
    </source>
</evidence>
<dbReference type="AlphaFoldDB" id="A0A179V027"/>
<accession>A0A179V027</accession>
<proteinExistence type="predicted"/>
<dbReference type="GeneID" id="42529428"/>
<sequence length="99" mass="10768">MHNRAVLHSLRDGQTLGAIGVEEFDQDACYIETNPGGYLDANLAIINVRGESEGSGESSVDEEWNQLVLVDLHSMKAIRPIGPRTLLPGAGLFVNSRTY</sequence>
<evidence type="ECO:0000313" key="1">
    <source>
        <dbReference type="EMBL" id="OAT13686.1"/>
    </source>
</evidence>
<name>A0A179V027_BLAGS</name>
<dbReference type="KEGG" id="bgh:BDBG_17882"/>